<dbReference type="EMBL" id="AOLM01000004">
    <property type="protein sequence ID" value="ELZ97764.1"/>
    <property type="molecule type" value="Genomic_DNA"/>
</dbReference>
<dbReference type="SUPFAM" id="SSF50800">
    <property type="entry name" value="PK beta-barrel domain-like"/>
    <property type="match status" value="1"/>
</dbReference>
<feature type="region of interest" description="Disordered" evidence="1">
    <location>
        <begin position="159"/>
        <end position="196"/>
    </location>
</feature>
<proteinExistence type="predicted"/>
<accession>M0IQL5</accession>
<comment type="caution">
    <text evidence="3">The sequence shown here is derived from an EMBL/GenBank/DDBJ whole genome shotgun (WGS) entry which is preliminary data.</text>
</comment>
<organism evidence="3 4">
    <name type="scientific">Haloferax sulfurifontis ATCC BAA-897</name>
    <dbReference type="NCBI Taxonomy" id="662480"/>
    <lineage>
        <taxon>Archaea</taxon>
        <taxon>Methanobacteriati</taxon>
        <taxon>Methanobacteriota</taxon>
        <taxon>Stenosarchaea group</taxon>
        <taxon>Halobacteria</taxon>
        <taxon>Halobacteriales</taxon>
        <taxon>Haloferacaceae</taxon>
        <taxon>Haloferax</taxon>
    </lineage>
</organism>
<gene>
    <name evidence="3" type="ORF">C441_02987</name>
</gene>
<sequence length="196" mass="20233">MTSEVRGRVEALYTAPSKAEPMASHEAVSVAPGGIEGDRYADGDGFYSATDGCPVTLVDAAVLDDAAREYDLDLAGGRHRRNVVVRGVDFAGLLDATFELGGAELRGTKLRPPCAHLADLVGDDDVGDALRESRGGICAGVLAPGRVAVGDDLRVTEANPRELGRQIARRLGGDAVAGDGDDAAASDEEPHGSGHE</sequence>
<evidence type="ECO:0000256" key="1">
    <source>
        <dbReference type="SAM" id="MobiDB-lite"/>
    </source>
</evidence>
<dbReference type="Pfam" id="PF03473">
    <property type="entry name" value="MOSC"/>
    <property type="match status" value="1"/>
</dbReference>
<dbReference type="InterPro" id="IPR011037">
    <property type="entry name" value="Pyrv_Knase-like_insert_dom_sf"/>
</dbReference>
<keyword evidence="4" id="KW-1185">Reference proteome</keyword>
<reference evidence="3 4" key="1">
    <citation type="journal article" date="2014" name="PLoS Genet.">
        <title>Phylogenetically driven sequencing of extremely halophilic archaea reveals strategies for static and dynamic osmo-response.</title>
        <authorList>
            <person name="Becker E.A."/>
            <person name="Seitzer P.M."/>
            <person name="Tritt A."/>
            <person name="Larsen D."/>
            <person name="Krusor M."/>
            <person name="Yao A.I."/>
            <person name="Wu D."/>
            <person name="Madern D."/>
            <person name="Eisen J.A."/>
            <person name="Darling A.E."/>
            <person name="Facciotti M.T."/>
        </authorList>
    </citation>
    <scope>NUCLEOTIDE SEQUENCE [LARGE SCALE GENOMIC DNA]</scope>
    <source>
        <strain evidence="3 4">ATCC BAA-897</strain>
    </source>
</reference>
<dbReference type="PATRIC" id="fig|662480.6.peg.601"/>
<dbReference type="PANTHER" id="PTHR36930:SF1">
    <property type="entry name" value="MOSC DOMAIN-CONTAINING PROTEIN"/>
    <property type="match status" value="1"/>
</dbReference>
<feature type="domain" description="MOSC" evidence="2">
    <location>
        <begin position="22"/>
        <end position="156"/>
    </location>
</feature>
<dbReference type="AlphaFoldDB" id="M0IQL5"/>
<evidence type="ECO:0000313" key="4">
    <source>
        <dbReference type="Proteomes" id="UP000011508"/>
    </source>
</evidence>
<name>M0IQL5_9EURY</name>
<dbReference type="PANTHER" id="PTHR36930">
    <property type="entry name" value="METAL-SULFUR CLUSTER BIOSYNTHESIS PROTEINS YUAD-RELATED"/>
    <property type="match status" value="1"/>
</dbReference>
<dbReference type="OrthoDB" id="68158at2157"/>
<dbReference type="GO" id="GO:0030170">
    <property type="term" value="F:pyridoxal phosphate binding"/>
    <property type="evidence" value="ECO:0007669"/>
    <property type="project" value="InterPro"/>
</dbReference>
<dbReference type="GO" id="GO:0030151">
    <property type="term" value="F:molybdenum ion binding"/>
    <property type="evidence" value="ECO:0007669"/>
    <property type="project" value="InterPro"/>
</dbReference>
<evidence type="ECO:0000313" key="3">
    <source>
        <dbReference type="EMBL" id="ELZ97764.1"/>
    </source>
</evidence>
<dbReference type="Proteomes" id="UP000011508">
    <property type="component" value="Unassembled WGS sequence"/>
</dbReference>
<dbReference type="Gene3D" id="2.40.33.20">
    <property type="entry name" value="PK beta-barrel domain-like"/>
    <property type="match status" value="1"/>
</dbReference>
<dbReference type="PROSITE" id="PS51340">
    <property type="entry name" value="MOSC"/>
    <property type="match status" value="1"/>
</dbReference>
<evidence type="ECO:0000259" key="2">
    <source>
        <dbReference type="PROSITE" id="PS51340"/>
    </source>
</evidence>
<dbReference type="GO" id="GO:0003824">
    <property type="term" value="F:catalytic activity"/>
    <property type="evidence" value="ECO:0007669"/>
    <property type="project" value="InterPro"/>
</dbReference>
<dbReference type="InterPro" id="IPR005302">
    <property type="entry name" value="MoCF_Sase_C"/>
</dbReference>
<protein>
    <submittedName>
        <fullName evidence="3">Mosc domain-containing protein</fullName>
    </submittedName>
</protein>
<dbReference type="RefSeq" id="WP_007273709.1">
    <property type="nucleotide sequence ID" value="NZ_AOLM01000004.1"/>
</dbReference>
<dbReference type="InterPro" id="IPR052716">
    <property type="entry name" value="MOSC_domain"/>
</dbReference>